<dbReference type="GO" id="GO:0016628">
    <property type="term" value="F:oxidoreductase activity, acting on the CH-CH group of donors, NAD or NADP as acceptor"/>
    <property type="evidence" value="ECO:0007669"/>
    <property type="project" value="InterPro"/>
</dbReference>
<dbReference type="AlphaFoldDB" id="A0A179IUI7"/>
<keyword evidence="2" id="KW-1185">Reference proteome</keyword>
<sequence length="59" mass="6721">MQIAIFAIGLARYFVFRSANNQKDQIQRTRKPAEYIVAKYETADGAKHSSILLCSGWWG</sequence>
<evidence type="ECO:0000313" key="1">
    <source>
        <dbReference type="EMBL" id="OAR05682.1"/>
    </source>
</evidence>
<dbReference type="GO" id="GO:0016126">
    <property type="term" value="P:sterol biosynthetic process"/>
    <property type="evidence" value="ECO:0007669"/>
    <property type="project" value="InterPro"/>
</dbReference>
<reference evidence="1 2" key="1">
    <citation type="submission" date="2016-03" db="EMBL/GenBank/DDBJ databases">
        <title>Fine-scale spatial genetic structure of a fungal parasite of coffee scale insects.</title>
        <authorList>
            <person name="Jackson D."/>
            <person name="Zemenick K.A."/>
            <person name="Malloure B."/>
            <person name="Quandt C.A."/>
            <person name="James T.Y."/>
        </authorList>
    </citation>
    <scope>NUCLEOTIDE SEQUENCE [LARGE SCALE GENOMIC DNA]</scope>
    <source>
        <strain evidence="1 2">UM487</strain>
    </source>
</reference>
<dbReference type="GO" id="GO:0016020">
    <property type="term" value="C:membrane"/>
    <property type="evidence" value="ECO:0007669"/>
    <property type="project" value="InterPro"/>
</dbReference>
<protein>
    <submittedName>
        <fullName evidence="1">Uncharacterized protein</fullName>
    </submittedName>
</protein>
<accession>A0A179IUI7</accession>
<comment type="caution">
    <text evidence="1">The sequence shown here is derived from an EMBL/GenBank/DDBJ whole genome shotgun (WGS) entry which is preliminary data.</text>
</comment>
<dbReference type="OrthoDB" id="5326588at2759"/>
<dbReference type="InterPro" id="IPR001171">
    <property type="entry name" value="ERG24_DHCR-like"/>
</dbReference>
<gene>
    <name evidence="1" type="ORF">LLEC1_08125</name>
</gene>
<dbReference type="Proteomes" id="UP000243081">
    <property type="component" value="Unassembled WGS sequence"/>
</dbReference>
<organism evidence="1 2">
    <name type="scientific">Cordyceps confragosa</name>
    <name type="common">Lecanicillium lecanii</name>
    <dbReference type="NCBI Taxonomy" id="2714763"/>
    <lineage>
        <taxon>Eukaryota</taxon>
        <taxon>Fungi</taxon>
        <taxon>Dikarya</taxon>
        <taxon>Ascomycota</taxon>
        <taxon>Pezizomycotina</taxon>
        <taxon>Sordariomycetes</taxon>
        <taxon>Hypocreomycetidae</taxon>
        <taxon>Hypocreales</taxon>
        <taxon>Cordycipitaceae</taxon>
        <taxon>Akanthomyces</taxon>
    </lineage>
</organism>
<name>A0A179IUI7_CORDF</name>
<proteinExistence type="predicted"/>
<dbReference type="EMBL" id="LUKN01000162">
    <property type="protein sequence ID" value="OAR05682.1"/>
    <property type="molecule type" value="Genomic_DNA"/>
</dbReference>
<evidence type="ECO:0000313" key="2">
    <source>
        <dbReference type="Proteomes" id="UP000243081"/>
    </source>
</evidence>
<dbReference type="Pfam" id="PF01222">
    <property type="entry name" value="ERG4_ERG24"/>
    <property type="match status" value="1"/>
</dbReference>